<evidence type="ECO:0000256" key="6">
    <source>
        <dbReference type="ARBA" id="ARBA00023136"/>
    </source>
</evidence>
<keyword evidence="2" id="KW-0336">GPI-anchor</keyword>
<dbReference type="GO" id="GO:0030431">
    <property type="term" value="P:sleep"/>
    <property type="evidence" value="ECO:0007669"/>
    <property type="project" value="InterPro"/>
</dbReference>
<dbReference type="OrthoDB" id="6083863at2759"/>
<keyword evidence="6" id="KW-0472">Membrane</keyword>
<evidence type="ECO:0000256" key="7">
    <source>
        <dbReference type="ARBA" id="ARBA00023180"/>
    </source>
</evidence>
<dbReference type="AlphaFoldDB" id="A0A5N4A4R5"/>
<feature type="signal peptide" evidence="9">
    <location>
        <begin position="1"/>
        <end position="22"/>
    </location>
</feature>
<dbReference type="Pfam" id="PF17064">
    <property type="entry name" value="QVR"/>
    <property type="match status" value="1"/>
</dbReference>
<evidence type="ECO:0000313" key="10">
    <source>
        <dbReference type="EMBL" id="KAB0792259.1"/>
    </source>
</evidence>
<evidence type="ECO:0000256" key="5">
    <source>
        <dbReference type="ARBA" id="ARBA00022989"/>
    </source>
</evidence>
<dbReference type="GO" id="GO:0098552">
    <property type="term" value="C:side of membrane"/>
    <property type="evidence" value="ECO:0007669"/>
    <property type="project" value="UniProtKB-KW"/>
</dbReference>
<evidence type="ECO:0000256" key="4">
    <source>
        <dbReference type="ARBA" id="ARBA00022729"/>
    </source>
</evidence>
<feature type="chain" id="PRO_5024379897" evidence="9">
    <location>
        <begin position="23"/>
        <end position="161"/>
    </location>
</feature>
<protein>
    <submittedName>
        <fullName evidence="10">Uncharacterized protein</fullName>
    </submittedName>
</protein>
<dbReference type="PANTHER" id="PTHR33562">
    <property type="entry name" value="ATILLA, ISOFORM B-RELATED-RELATED"/>
    <property type="match status" value="1"/>
</dbReference>
<keyword evidence="7" id="KW-0325">Glycoprotein</keyword>
<dbReference type="GO" id="GO:0032222">
    <property type="term" value="P:regulation of synaptic transmission, cholinergic"/>
    <property type="evidence" value="ECO:0007669"/>
    <property type="project" value="InterPro"/>
</dbReference>
<keyword evidence="8" id="KW-0449">Lipoprotein</keyword>
<comment type="subcellular location">
    <subcellularLocation>
        <location evidence="1">Membrane</location>
        <topology evidence="1">Lipid-anchor</topology>
        <topology evidence="1">GPI-anchor</topology>
    </subcellularLocation>
</comment>
<reference evidence="10 11" key="1">
    <citation type="journal article" date="2018" name="Elife">
        <title>Firefly genomes illuminate parallel origins of bioluminescence in beetles.</title>
        <authorList>
            <person name="Fallon T.R."/>
            <person name="Lower S.E."/>
            <person name="Chang C.H."/>
            <person name="Bessho-Uehara M."/>
            <person name="Martin G.J."/>
            <person name="Bewick A.J."/>
            <person name="Behringer M."/>
            <person name="Debat H.J."/>
            <person name="Wong I."/>
            <person name="Day J.C."/>
            <person name="Suvorov A."/>
            <person name="Silva C.J."/>
            <person name="Stanger-Hall K.F."/>
            <person name="Hall D.W."/>
            <person name="Schmitz R.J."/>
            <person name="Nelson D.R."/>
            <person name="Lewis S.M."/>
            <person name="Shigenobu S."/>
            <person name="Bybee S.M."/>
            <person name="Larracuente A.M."/>
            <person name="Oba Y."/>
            <person name="Weng J.K."/>
        </authorList>
    </citation>
    <scope>NUCLEOTIDE SEQUENCE [LARGE SCALE GENOMIC DNA]</scope>
    <source>
        <strain evidence="10">1611_PpyrPB1</strain>
        <tissue evidence="10">Whole body</tissue>
    </source>
</reference>
<evidence type="ECO:0000256" key="3">
    <source>
        <dbReference type="ARBA" id="ARBA00022692"/>
    </source>
</evidence>
<name>A0A5N4A4R5_PHOPY</name>
<proteinExistence type="predicted"/>
<dbReference type="InterPro" id="IPR031424">
    <property type="entry name" value="QVR-like"/>
</dbReference>
<evidence type="ECO:0000256" key="1">
    <source>
        <dbReference type="ARBA" id="ARBA00004589"/>
    </source>
</evidence>
<dbReference type="InterPro" id="IPR045860">
    <property type="entry name" value="Snake_toxin-like_sf"/>
</dbReference>
<dbReference type="EMBL" id="VVIM01000010">
    <property type="protein sequence ID" value="KAB0792259.1"/>
    <property type="molecule type" value="Genomic_DNA"/>
</dbReference>
<dbReference type="InParanoid" id="A0A5N4A4R5"/>
<evidence type="ECO:0000256" key="8">
    <source>
        <dbReference type="ARBA" id="ARBA00023288"/>
    </source>
</evidence>
<evidence type="ECO:0000256" key="2">
    <source>
        <dbReference type="ARBA" id="ARBA00022622"/>
    </source>
</evidence>
<keyword evidence="11" id="KW-1185">Reference proteome</keyword>
<dbReference type="FunCoup" id="A0A5N4A4R5">
    <property type="interactions" value="18"/>
</dbReference>
<dbReference type="SUPFAM" id="SSF57302">
    <property type="entry name" value="Snake toxin-like"/>
    <property type="match status" value="1"/>
</dbReference>
<keyword evidence="4 9" id="KW-0732">Signal</keyword>
<keyword evidence="3" id="KW-0812">Transmembrane</keyword>
<organism evidence="10 11">
    <name type="scientific">Photinus pyralis</name>
    <name type="common">Common eastern firefly</name>
    <name type="synonym">Lampyris pyralis</name>
    <dbReference type="NCBI Taxonomy" id="7054"/>
    <lineage>
        <taxon>Eukaryota</taxon>
        <taxon>Metazoa</taxon>
        <taxon>Ecdysozoa</taxon>
        <taxon>Arthropoda</taxon>
        <taxon>Hexapoda</taxon>
        <taxon>Insecta</taxon>
        <taxon>Pterygota</taxon>
        <taxon>Neoptera</taxon>
        <taxon>Endopterygota</taxon>
        <taxon>Coleoptera</taxon>
        <taxon>Polyphaga</taxon>
        <taxon>Elateriformia</taxon>
        <taxon>Elateroidea</taxon>
        <taxon>Lampyridae</taxon>
        <taxon>Lampyrinae</taxon>
        <taxon>Photinus</taxon>
    </lineage>
</organism>
<dbReference type="Proteomes" id="UP000327044">
    <property type="component" value="Unassembled WGS sequence"/>
</dbReference>
<dbReference type="PANTHER" id="PTHR33562:SF17">
    <property type="entry name" value="PROTEIN QUIVER"/>
    <property type="match status" value="1"/>
</dbReference>
<comment type="caution">
    <text evidence="10">The sequence shown here is derived from an EMBL/GenBank/DDBJ whole genome shotgun (WGS) entry which is preliminary data.</text>
</comment>
<keyword evidence="5" id="KW-1133">Transmembrane helix</keyword>
<sequence>MKSNVHVCWLFWIIGIIVMVESDAGTKWQKQDERKPERLLCYVCNSLYDTRCADPFDPYTLGYVDCNLKDPPRHLNSTLKPILCRKTVQRVDGKTRVVRGCGYIPDRRDDKECVKRSGTHNVQVTYCACKKSFCNGARSLTNPSISLKLGIAALFSFKLLL</sequence>
<dbReference type="InterPro" id="IPR050975">
    <property type="entry name" value="Sleep_regulator"/>
</dbReference>
<evidence type="ECO:0000256" key="9">
    <source>
        <dbReference type="SAM" id="SignalP"/>
    </source>
</evidence>
<evidence type="ECO:0000313" key="11">
    <source>
        <dbReference type="Proteomes" id="UP000327044"/>
    </source>
</evidence>
<gene>
    <name evidence="10" type="ORF">PPYR_14218</name>
</gene>
<accession>A0A5N4A4R5</accession>